<evidence type="ECO:0000256" key="5">
    <source>
        <dbReference type="ARBA" id="ARBA00022692"/>
    </source>
</evidence>
<keyword evidence="7 8" id="KW-0472">Membrane</keyword>
<comment type="pathway">
    <text evidence="8">Quinol/quinone metabolism; menaquinone biosynthesis; menaquinol from 1,4-dihydroxy-2-naphthoate: step 1/2.</text>
</comment>
<feature type="transmembrane region" description="Helical" evidence="8">
    <location>
        <begin position="180"/>
        <end position="199"/>
    </location>
</feature>
<feature type="transmembrane region" description="Helical" evidence="8">
    <location>
        <begin position="282"/>
        <end position="302"/>
    </location>
</feature>
<evidence type="ECO:0000256" key="6">
    <source>
        <dbReference type="ARBA" id="ARBA00022989"/>
    </source>
</evidence>
<dbReference type="RefSeq" id="WP_038986709.1">
    <property type="nucleotide sequence ID" value="NZ_FNYS01000003.1"/>
</dbReference>
<dbReference type="InterPro" id="IPR004657">
    <property type="entry name" value="MenA"/>
</dbReference>
<evidence type="ECO:0000256" key="3">
    <source>
        <dbReference type="ARBA" id="ARBA00022475"/>
    </source>
</evidence>
<name>A0A164ATD3_9FLAO</name>
<dbReference type="HAMAP" id="MF_01937">
    <property type="entry name" value="MenA_1"/>
    <property type="match status" value="1"/>
</dbReference>
<dbReference type="GO" id="GO:0042371">
    <property type="term" value="P:vitamin K biosynthetic process"/>
    <property type="evidence" value="ECO:0007669"/>
    <property type="project" value="TreeGrafter"/>
</dbReference>
<dbReference type="GeneID" id="82256382"/>
<feature type="transmembrane region" description="Helical" evidence="8">
    <location>
        <begin position="228"/>
        <end position="245"/>
    </location>
</feature>
<feature type="transmembrane region" description="Helical" evidence="8">
    <location>
        <begin position="122"/>
        <end position="141"/>
    </location>
</feature>
<dbReference type="GO" id="GO:0046428">
    <property type="term" value="F:1,4-dihydroxy-2-naphthoate polyprenyltransferase activity"/>
    <property type="evidence" value="ECO:0007669"/>
    <property type="project" value="UniProtKB-UniRule"/>
</dbReference>
<reference evidence="11 13" key="2">
    <citation type="submission" date="2016-10" db="EMBL/GenBank/DDBJ databases">
        <authorList>
            <person name="de Groot N.N."/>
        </authorList>
    </citation>
    <scope>NUCLEOTIDE SEQUENCE [LARGE SCALE GENOMIC DNA]</scope>
    <source>
        <strain evidence="11 13">DSM 23048</strain>
    </source>
</reference>
<keyword evidence="12" id="KW-1185">Reference proteome</keyword>
<evidence type="ECO:0000256" key="2">
    <source>
        <dbReference type="ARBA" id="ARBA00022428"/>
    </source>
</evidence>
<dbReference type="InterPro" id="IPR044878">
    <property type="entry name" value="UbiA_sf"/>
</dbReference>
<dbReference type="NCBIfam" id="TIGR00751">
    <property type="entry name" value="menA"/>
    <property type="match status" value="1"/>
</dbReference>
<dbReference type="AlphaFoldDB" id="A0A164ATD3"/>
<comment type="subcellular location">
    <subcellularLocation>
        <location evidence="8">Cell membrane</location>
        <topology evidence="8">Multi-pass membrane protein</topology>
    </subcellularLocation>
    <subcellularLocation>
        <location evidence="1">Membrane</location>
        <topology evidence="1">Multi-pass membrane protein</topology>
    </subcellularLocation>
</comment>
<evidence type="ECO:0000256" key="7">
    <source>
        <dbReference type="ARBA" id="ARBA00023136"/>
    </source>
</evidence>
<comment type="similarity">
    <text evidence="8">Belongs to the MenA family. Type 1 subfamily.</text>
</comment>
<dbReference type="PANTHER" id="PTHR13929:SF0">
    <property type="entry name" value="UBIA PRENYLTRANSFERASE DOMAIN-CONTAINING PROTEIN 1"/>
    <property type="match status" value="1"/>
</dbReference>
<keyword evidence="2 8" id="KW-0474">Menaquinone biosynthesis</keyword>
<dbReference type="InterPro" id="IPR000537">
    <property type="entry name" value="UbiA_prenyltransferase"/>
</dbReference>
<evidence type="ECO:0000313" key="12">
    <source>
        <dbReference type="Proteomes" id="UP000076630"/>
    </source>
</evidence>
<dbReference type="PROSITE" id="PS51257">
    <property type="entry name" value="PROKAR_LIPOPROTEIN"/>
    <property type="match status" value="1"/>
</dbReference>
<feature type="transmembrane region" description="Helical" evidence="8">
    <location>
        <begin position="251"/>
        <end position="270"/>
    </location>
</feature>
<reference evidence="10 12" key="1">
    <citation type="submission" date="2016-01" db="EMBL/GenBank/DDBJ databases">
        <title>Whole genome sequencing of Myroides marinus L41.</title>
        <authorList>
            <person name="Hong K.W."/>
        </authorList>
    </citation>
    <scope>NUCLEOTIDE SEQUENCE [LARGE SCALE GENOMIC DNA]</scope>
    <source>
        <strain evidence="10 12">L41</strain>
    </source>
</reference>
<gene>
    <name evidence="8" type="primary">menA</name>
    <name evidence="10" type="ORF">AV926_02450</name>
    <name evidence="11" type="ORF">SAMN04488018_103256</name>
</gene>
<proteinExistence type="inferred from homology"/>
<dbReference type="Proteomes" id="UP000183077">
    <property type="component" value="Unassembled WGS sequence"/>
</dbReference>
<feature type="transmembrane region" description="Helical" evidence="8">
    <location>
        <begin position="97"/>
        <end position="116"/>
    </location>
</feature>
<dbReference type="InterPro" id="IPR026046">
    <property type="entry name" value="UBIAD1"/>
</dbReference>
<sequence>MIKIKAWVSAARLRTLPLSVSGIIVGSACAYPYFAANPSFLSIFSFAILTTLLLQILSNFANDYGDGVKGTDNETRIGPQRALQSGLISPKEMKQGVIVTSLLSLISALILIYISFGKDNFFTSLFFFVLGIACVAAAIKYTVGSGAYGYKGLGDLFVFIFFGLVSVIGCFYLYGMHFDLWVVLPAIAIGNLSIAVLNINNMRDLESDKLVGKNTLAVKLGRQGAKQYHYFIVLFALIAIIVYGIHANLAIYKYFFIIAYIPLLKHLVFVKKNIEPRELDSQMKIVALSTFLLSVLFSIALVL</sequence>
<evidence type="ECO:0000256" key="1">
    <source>
        <dbReference type="ARBA" id="ARBA00004141"/>
    </source>
</evidence>
<evidence type="ECO:0000313" key="11">
    <source>
        <dbReference type="EMBL" id="SEI72536.1"/>
    </source>
</evidence>
<keyword evidence="5 8" id="KW-0812">Transmembrane</keyword>
<evidence type="ECO:0000313" key="13">
    <source>
        <dbReference type="Proteomes" id="UP000183077"/>
    </source>
</evidence>
<dbReference type="EMBL" id="LQNU01000002">
    <property type="protein sequence ID" value="KZE84853.1"/>
    <property type="molecule type" value="Genomic_DNA"/>
</dbReference>
<keyword evidence="4 8" id="KW-0808">Transferase</keyword>
<accession>A0A164ATD3</accession>
<comment type="function">
    <text evidence="8">Conversion of 1,4-dihydroxy-2-naphthoate (DHNA) to demethylmenaquinone (DMK).</text>
</comment>
<dbReference type="UniPathway" id="UPA00079">
    <property type="reaction ID" value="UER00168"/>
</dbReference>
<dbReference type="OrthoDB" id="9767568at2"/>
<dbReference type="Proteomes" id="UP000076630">
    <property type="component" value="Unassembled WGS sequence"/>
</dbReference>
<dbReference type="CDD" id="cd13962">
    <property type="entry name" value="PT_UbiA_UBIAD1"/>
    <property type="match status" value="1"/>
</dbReference>
<dbReference type="GO" id="GO:0009234">
    <property type="term" value="P:menaquinone biosynthetic process"/>
    <property type="evidence" value="ECO:0007669"/>
    <property type="project" value="UniProtKB-UniRule"/>
</dbReference>
<dbReference type="Pfam" id="PF01040">
    <property type="entry name" value="UbiA"/>
    <property type="match status" value="1"/>
</dbReference>
<dbReference type="EMBL" id="FNYS01000003">
    <property type="protein sequence ID" value="SEI72536.1"/>
    <property type="molecule type" value="Genomic_DNA"/>
</dbReference>
<organism evidence="10 12">
    <name type="scientific">Myroides marinus</name>
    <dbReference type="NCBI Taxonomy" id="703342"/>
    <lineage>
        <taxon>Bacteria</taxon>
        <taxon>Pseudomonadati</taxon>
        <taxon>Bacteroidota</taxon>
        <taxon>Flavobacteriia</taxon>
        <taxon>Flavobacteriales</taxon>
        <taxon>Flavobacteriaceae</taxon>
        <taxon>Myroides</taxon>
    </lineage>
</organism>
<protein>
    <recommendedName>
        <fullName evidence="8 9">1,4-dihydroxy-2-naphthoate octaprenyltransferase</fullName>
        <shortName evidence="8">DHNA-octaprenyltransferase</shortName>
        <ecNumber evidence="8 9">2.5.1.74</ecNumber>
    </recommendedName>
</protein>
<feature type="transmembrane region" description="Helical" evidence="8">
    <location>
        <begin position="153"/>
        <end position="174"/>
    </location>
</feature>
<keyword evidence="3 8" id="KW-1003">Cell membrane</keyword>
<feature type="transmembrane region" description="Helical" evidence="8">
    <location>
        <begin position="40"/>
        <end position="61"/>
    </location>
</feature>
<evidence type="ECO:0000313" key="10">
    <source>
        <dbReference type="EMBL" id="KZE84853.1"/>
    </source>
</evidence>
<evidence type="ECO:0000256" key="9">
    <source>
        <dbReference type="NCBIfam" id="TIGR00751"/>
    </source>
</evidence>
<dbReference type="EC" id="2.5.1.74" evidence="8 9"/>
<comment type="catalytic activity">
    <reaction evidence="8">
        <text>an all-trans-polyprenyl diphosphate + 1,4-dihydroxy-2-naphthoate + H(+) = a 2-demethylmenaquinol + CO2 + diphosphate</text>
        <dbReference type="Rhea" id="RHEA:26478"/>
        <dbReference type="Rhea" id="RHEA-COMP:9563"/>
        <dbReference type="Rhea" id="RHEA-COMP:9564"/>
        <dbReference type="ChEBI" id="CHEBI:11173"/>
        <dbReference type="ChEBI" id="CHEBI:15378"/>
        <dbReference type="ChEBI" id="CHEBI:16526"/>
        <dbReference type="ChEBI" id="CHEBI:33019"/>
        <dbReference type="ChEBI" id="CHEBI:55437"/>
        <dbReference type="ChEBI" id="CHEBI:58914"/>
        <dbReference type="EC" id="2.5.1.74"/>
    </reaction>
</comment>
<dbReference type="PANTHER" id="PTHR13929">
    <property type="entry name" value="1,4-DIHYDROXY-2-NAPHTHOATE OCTAPRENYLTRANSFERASE"/>
    <property type="match status" value="1"/>
</dbReference>
<keyword evidence="6 8" id="KW-1133">Transmembrane helix</keyword>
<evidence type="ECO:0000256" key="4">
    <source>
        <dbReference type="ARBA" id="ARBA00022679"/>
    </source>
</evidence>
<dbReference type="Gene3D" id="1.10.357.140">
    <property type="entry name" value="UbiA prenyltransferase"/>
    <property type="match status" value="1"/>
</dbReference>
<dbReference type="GO" id="GO:0005886">
    <property type="term" value="C:plasma membrane"/>
    <property type="evidence" value="ECO:0007669"/>
    <property type="project" value="UniProtKB-SubCell"/>
</dbReference>
<evidence type="ECO:0000256" key="8">
    <source>
        <dbReference type="HAMAP-Rule" id="MF_01937"/>
    </source>
</evidence>
<dbReference type="PIRSF" id="PIRSF005355">
    <property type="entry name" value="UBIAD1"/>
    <property type="match status" value="1"/>
</dbReference>